<dbReference type="RefSeq" id="WP_105328997.1">
    <property type="nucleotide sequence ID" value="NZ_PUHY01000005.1"/>
</dbReference>
<comment type="caution">
    <text evidence="2">The sequence shown here is derived from an EMBL/GenBank/DDBJ whole genome shotgun (WGS) entry which is preliminary data.</text>
</comment>
<sequence>MSIIRILLLTTTFLLLSSMQGFAAELTIEKDPENVVASRLEGNWIAEANLTKRLTGRERGFASKLSFQSDPSVLANVPEKHAEAFTERSLKIYMAGTMKFADKECPFAVTSIHGNPHLLMWFPRNGDPFGNLESMNLMLTVAEKKQNDLLFTGGDFNNQPFSAYQRAESTNAE</sequence>
<accession>A0A2S8FZY1</accession>
<name>A0A2S8FZY1_9BACT</name>
<proteinExistence type="predicted"/>
<feature type="chain" id="PRO_5015497314" evidence="1">
    <location>
        <begin position="24"/>
        <end position="173"/>
    </location>
</feature>
<protein>
    <submittedName>
        <fullName evidence="2">Uncharacterized protein</fullName>
    </submittedName>
</protein>
<feature type="signal peptide" evidence="1">
    <location>
        <begin position="1"/>
        <end position="23"/>
    </location>
</feature>
<dbReference type="OrthoDB" id="1447149at2"/>
<gene>
    <name evidence="2" type="ORF">C5Y83_07335</name>
</gene>
<keyword evidence="1" id="KW-0732">Signal</keyword>
<dbReference type="Proteomes" id="UP000238322">
    <property type="component" value="Unassembled WGS sequence"/>
</dbReference>
<dbReference type="EMBL" id="PUHY01000005">
    <property type="protein sequence ID" value="PQO37748.1"/>
    <property type="molecule type" value="Genomic_DNA"/>
</dbReference>
<dbReference type="AlphaFoldDB" id="A0A2S8FZY1"/>
<evidence type="ECO:0000313" key="2">
    <source>
        <dbReference type="EMBL" id="PQO37748.1"/>
    </source>
</evidence>
<organism evidence="2 3">
    <name type="scientific">Blastopirellula marina</name>
    <dbReference type="NCBI Taxonomy" id="124"/>
    <lineage>
        <taxon>Bacteria</taxon>
        <taxon>Pseudomonadati</taxon>
        <taxon>Planctomycetota</taxon>
        <taxon>Planctomycetia</taxon>
        <taxon>Pirellulales</taxon>
        <taxon>Pirellulaceae</taxon>
        <taxon>Blastopirellula</taxon>
    </lineage>
</organism>
<evidence type="ECO:0000256" key="1">
    <source>
        <dbReference type="SAM" id="SignalP"/>
    </source>
</evidence>
<evidence type="ECO:0000313" key="3">
    <source>
        <dbReference type="Proteomes" id="UP000238322"/>
    </source>
</evidence>
<reference evidence="2 3" key="1">
    <citation type="submission" date="2018-02" db="EMBL/GenBank/DDBJ databases">
        <title>Comparative genomes isolates from brazilian mangrove.</title>
        <authorList>
            <person name="Araujo J.E."/>
            <person name="Taketani R.G."/>
            <person name="Silva M.C.P."/>
            <person name="Loureco M.V."/>
            <person name="Andreote F.D."/>
        </authorList>
    </citation>
    <scope>NUCLEOTIDE SEQUENCE [LARGE SCALE GENOMIC DNA]</scope>
    <source>
        <strain evidence="2 3">Hex-1 MGV</strain>
    </source>
</reference>